<keyword evidence="1" id="KW-0489">Methyltransferase</keyword>
<dbReference type="PANTHER" id="PTHR13370:SF3">
    <property type="entry name" value="TRNA (GUANINE(10)-N2)-METHYLTRANSFERASE HOMOLOG"/>
    <property type="match status" value="1"/>
</dbReference>
<reference evidence="4 5" key="1">
    <citation type="journal article" date="2022" name="Nat. Plants">
        <title>Genomes of leafy and leafless Platanthera orchids illuminate the evolution of mycoheterotrophy.</title>
        <authorList>
            <person name="Li M.H."/>
            <person name="Liu K.W."/>
            <person name="Li Z."/>
            <person name="Lu H.C."/>
            <person name="Ye Q.L."/>
            <person name="Zhang D."/>
            <person name="Wang J.Y."/>
            <person name="Li Y.F."/>
            <person name="Zhong Z.M."/>
            <person name="Liu X."/>
            <person name="Yu X."/>
            <person name="Liu D.K."/>
            <person name="Tu X.D."/>
            <person name="Liu B."/>
            <person name="Hao Y."/>
            <person name="Liao X.Y."/>
            <person name="Jiang Y.T."/>
            <person name="Sun W.H."/>
            <person name="Chen J."/>
            <person name="Chen Y.Q."/>
            <person name="Ai Y."/>
            <person name="Zhai J.W."/>
            <person name="Wu S.S."/>
            <person name="Zhou Z."/>
            <person name="Hsiao Y.Y."/>
            <person name="Wu W.L."/>
            <person name="Chen Y.Y."/>
            <person name="Lin Y.F."/>
            <person name="Hsu J.L."/>
            <person name="Li C.Y."/>
            <person name="Wang Z.W."/>
            <person name="Zhao X."/>
            <person name="Zhong W.Y."/>
            <person name="Ma X.K."/>
            <person name="Ma L."/>
            <person name="Huang J."/>
            <person name="Chen G.Z."/>
            <person name="Huang M.Z."/>
            <person name="Huang L."/>
            <person name="Peng D.H."/>
            <person name="Luo Y.B."/>
            <person name="Zou S.Q."/>
            <person name="Chen S.P."/>
            <person name="Lan S."/>
            <person name="Tsai W.C."/>
            <person name="Van de Peer Y."/>
            <person name="Liu Z.J."/>
        </authorList>
    </citation>
    <scope>NUCLEOTIDE SEQUENCE [LARGE SCALE GENOMIC DNA]</scope>
    <source>
        <strain evidence="4">Lor288</strain>
    </source>
</reference>
<evidence type="ECO:0000313" key="5">
    <source>
        <dbReference type="Proteomes" id="UP001412067"/>
    </source>
</evidence>
<dbReference type="Proteomes" id="UP001412067">
    <property type="component" value="Unassembled WGS sequence"/>
</dbReference>
<gene>
    <name evidence="4" type="ORF">KSP40_PGU014146</name>
</gene>
<evidence type="ECO:0000256" key="3">
    <source>
        <dbReference type="SAM" id="MobiDB-lite"/>
    </source>
</evidence>
<sequence>MLVVGGRLVFFFPVLREDVASDPKFPEHPCFTLIAACEQILSLRYSRYLLTMAKTGTYTEEISELARKKHLEFRENHLKWMEEGNLHSGVFTPAGSGTTISGKAKLDREGNKPKYRGKYV</sequence>
<evidence type="ECO:0000256" key="1">
    <source>
        <dbReference type="ARBA" id="ARBA00022603"/>
    </source>
</evidence>
<accession>A0ABR2MTI2</accession>
<keyword evidence="5" id="KW-1185">Reference proteome</keyword>
<feature type="region of interest" description="Disordered" evidence="3">
    <location>
        <begin position="90"/>
        <end position="120"/>
    </location>
</feature>
<evidence type="ECO:0000313" key="4">
    <source>
        <dbReference type="EMBL" id="KAK8966248.1"/>
    </source>
</evidence>
<organism evidence="4 5">
    <name type="scientific">Platanthera guangdongensis</name>
    <dbReference type="NCBI Taxonomy" id="2320717"/>
    <lineage>
        <taxon>Eukaryota</taxon>
        <taxon>Viridiplantae</taxon>
        <taxon>Streptophyta</taxon>
        <taxon>Embryophyta</taxon>
        <taxon>Tracheophyta</taxon>
        <taxon>Spermatophyta</taxon>
        <taxon>Magnoliopsida</taxon>
        <taxon>Liliopsida</taxon>
        <taxon>Asparagales</taxon>
        <taxon>Orchidaceae</taxon>
        <taxon>Orchidoideae</taxon>
        <taxon>Orchideae</taxon>
        <taxon>Orchidinae</taxon>
        <taxon>Platanthera</taxon>
    </lineage>
</organism>
<protein>
    <submittedName>
        <fullName evidence="4">Uncharacterized protein</fullName>
    </submittedName>
</protein>
<proteinExistence type="predicted"/>
<dbReference type="EMBL" id="JBBWWR010000005">
    <property type="protein sequence ID" value="KAK8966248.1"/>
    <property type="molecule type" value="Genomic_DNA"/>
</dbReference>
<comment type="caution">
    <text evidence="4">The sequence shown here is derived from an EMBL/GenBank/DDBJ whole genome shotgun (WGS) entry which is preliminary data.</text>
</comment>
<name>A0ABR2MTI2_9ASPA</name>
<dbReference type="PANTHER" id="PTHR13370">
    <property type="entry name" value="RNA METHYLASE-RELATED"/>
    <property type="match status" value="1"/>
</dbReference>
<keyword evidence="2" id="KW-0808">Transferase</keyword>
<evidence type="ECO:0000256" key="2">
    <source>
        <dbReference type="ARBA" id="ARBA00022679"/>
    </source>
</evidence>